<accession>A0AAD1KN13</accession>
<dbReference type="Pfam" id="PF14542">
    <property type="entry name" value="Acetyltransf_CG"/>
    <property type="match status" value="1"/>
</dbReference>
<dbReference type="InterPro" id="IPR016181">
    <property type="entry name" value="Acyl_CoA_acyltransferase"/>
</dbReference>
<reference evidence="2" key="1">
    <citation type="submission" date="2021-06" db="EMBL/GenBank/DDBJ databases">
        <title>Genome sequence of Cutibacterium modestum strain KB17-24694.</title>
        <authorList>
            <person name="Dekio I."/>
            <person name="Asahina A."/>
            <person name="Nishida M."/>
        </authorList>
    </citation>
    <scope>NUCLEOTIDE SEQUENCE</scope>
    <source>
        <strain evidence="2">KB17-24694</strain>
    </source>
</reference>
<organism evidence="2 3">
    <name type="scientific">Cutibacterium modestum</name>
    <dbReference type="NCBI Taxonomy" id="2559073"/>
    <lineage>
        <taxon>Bacteria</taxon>
        <taxon>Bacillati</taxon>
        <taxon>Actinomycetota</taxon>
        <taxon>Actinomycetes</taxon>
        <taxon>Propionibacteriales</taxon>
        <taxon>Propionibacteriaceae</taxon>
        <taxon>Cutibacterium</taxon>
    </lineage>
</organism>
<dbReference type="PANTHER" id="PTHR31435:SF10">
    <property type="entry name" value="BSR4717 PROTEIN"/>
    <property type="match status" value="1"/>
</dbReference>
<evidence type="ECO:0000313" key="2">
    <source>
        <dbReference type="EMBL" id="BCY24104.1"/>
    </source>
</evidence>
<dbReference type="PANTHER" id="PTHR31435">
    <property type="entry name" value="PROTEIN NATD1"/>
    <property type="match status" value="1"/>
</dbReference>
<dbReference type="Proteomes" id="UP000825072">
    <property type="component" value="Chromosome 1"/>
</dbReference>
<protein>
    <submittedName>
        <fullName evidence="2">N-acetyltransferase</fullName>
    </submittedName>
</protein>
<proteinExistence type="predicted"/>
<dbReference type="Gene3D" id="3.40.630.30">
    <property type="match status" value="1"/>
</dbReference>
<dbReference type="InterPro" id="IPR031165">
    <property type="entry name" value="GNAT_YJDJ"/>
</dbReference>
<gene>
    <name evidence="2" type="ORF">KB1_00940</name>
</gene>
<dbReference type="CDD" id="cd04301">
    <property type="entry name" value="NAT_SF"/>
    <property type="match status" value="1"/>
</dbReference>
<feature type="domain" description="N-acetyltransferase" evidence="1">
    <location>
        <begin position="5"/>
        <end position="91"/>
    </location>
</feature>
<name>A0AAD1KN13_9ACTN</name>
<evidence type="ECO:0000313" key="3">
    <source>
        <dbReference type="Proteomes" id="UP000825072"/>
    </source>
</evidence>
<dbReference type="GeneID" id="92881714"/>
<dbReference type="SUPFAM" id="SSF55729">
    <property type="entry name" value="Acyl-CoA N-acyltransferases (Nat)"/>
    <property type="match status" value="1"/>
</dbReference>
<dbReference type="AlphaFoldDB" id="A0AAD1KN13"/>
<sequence>MTTVTKNNQQSRYEAYIDGELAGFAKFRHEGSVIVMPHTEVLDAFGGKGVGSALARFALDDIASQDLAVHPECSFIRGWLDKHPDHPVKVV</sequence>
<dbReference type="EMBL" id="AP024747">
    <property type="protein sequence ID" value="BCY24104.1"/>
    <property type="molecule type" value="Genomic_DNA"/>
</dbReference>
<evidence type="ECO:0000259" key="1">
    <source>
        <dbReference type="PROSITE" id="PS51729"/>
    </source>
</evidence>
<dbReference type="InterPro" id="IPR045057">
    <property type="entry name" value="Gcn5-rel_NAT"/>
</dbReference>
<dbReference type="PROSITE" id="PS51729">
    <property type="entry name" value="GNAT_YJDJ"/>
    <property type="match status" value="1"/>
</dbReference>
<dbReference type="RefSeq" id="WP_002529285.1">
    <property type="nucleotide sequence ID" value="NZ_AP024747.1"/>
</dbReference>